<feature type="compositionally biased region" description="Low complexity" evidence="1">
    <location>
        <begin position="118"/>
        <end position="179"/>
    </location>
</feature>
<evidence type="ECO:0000313" key="3">
    <source>
        <dbReference type="Proteomes" id="UP000284375"/>
    </source>
</evidence>
<name>A0A423VG73_CYTCH</name>
<feature type="region of interest" description="Disordered" evidence="1">
    <location>
        <begin position="278"/>
        <end position="300"/>
    </location>
</feature>
<organism evidence="2 3">
    <name type="scientific">Cytospora chrysosperma</name>
    <name type="common">Cytospora canker fungus</name>
    <name type="synonym">Sphaeria chrysosperma</name>
    <dbReference type="NCBI Taxonomy" id="252740"/>
    <lineage>
        <taxon>Eukaryota</taxon>
        <taxon>Fungi</taxon>
        <taxon>Dikarya</taxon>
        <taxon>Ascomycota</taxon>
        <taxon>Pezizomycotina</taxon>
        <taxon>Sordariomycetes</taxon>
        <taxon>Sordariomycetidae</taxon>
        <taxon>Diaporthales</taxon>
        <taxon>Cytosporaceae</taxon>
        <taxon>Cytospora</taxon>
    </lineage>
</organism>
<comment type="caution">
    <text evidence="2">The sequence shown here is derived from an EMBL/GenBank/DDBJ whole genome shotgun (WGS) entry which is preliminary data.</text>
</comment>
<accession>A0A423VG73</accession>
<dbReference type="EMBL" id="LJZO01000053">
    <property type="protein sequence ID" value="ROV90024.1"/>
    <property type="molecule type" value="Genomic_DNA"/>
</dbReference>
<feature type="compositionally biased region" description="Low complexity" evidence="1">
    <location>
        <begin position="278"/>
        <end position="289"/>
    </location>
</feature>
<keyword evidence="3" id="KW-1185">Reference proteome</keyword>
<evidence type="ECO:0000313" key="2">
    <source>
        <dbReference type="EMBL" id="ROV90024.1"/>
    </source>
</evidence>
<feature type="region of interest" description="Disordered" evidence="1">
    <location>
        <begin position="1"/>
        <end position="179"/>
    </location>
</feature>
<dbReference type="STRING" id="252740.A0A423VG73"/>
<dbReference type="Proteomes" id="UP000284375">
    <property type="component" value="Unassembled WGS sequence"/>
</dbReference>
<feature type="compositionally biased region" description="Low complexity" evidence="1">
    <location>
        <begin position="49"/>
        <end position="58"/>
    </location>
</feature>
<sequence length="323" mass="33799">MSSRNPSIYSLVDPAPYPVDLDDDDDDDNYNGYHPYLQLNNEDHLELPSSPQSISSDSAVGGVPDSNEEEVVAAQGVYETLSDDSDDYFDPSIYLRPSAYSAVPYSNSSSDGGSIDESPGQQSQSQSQSQSLPSSIASPDSDLGSLSVSPSPVSAASPSSLASPGSPGSPDSDSVSGSAADLHLDLDSDLDLDLDSLSGDLVVDHKLTFTACPAVSVRHLIYIPIGDCLEIITTSNLVLLALRPLRIGEAVPAAPVATIWTTFLLTSTATAIATTATTTTTTTSTTTSTNPTDNRDISLPPISILPQTTTYSVKSILTSHPRN</sequence>
<gene>
    <name evidence="2" type="ORF">VSDG_08399</name>
</gene>
<evidence type="ECO:0000256" key="1">
    <source>
        <dbReference type="SAM" id="MobiDB-lite"/>
    </source>
</evidence>
<protein>
    <submittedName>
        <fullName evidence="2">Uncharacterized protein</fullName>
    </submittedName>
</protein>
<feature type="compositionally biased region" description="Acidic residues" evidence="1">
    <location>
        <begin position="20"/>
        <end position="29"/>
    </location>
</feature>
<reference evidence="2 3" key="1">
    <citation type="submission" date="2015-09" db="EMBL/GenBank/DDBJ databases">
        <title>Host preference determinants of Valsa canker pathogens revealed by comparative genomics.</title>
        <authorList>
            <person name="Yin Z."/>
            <person name="Huang L."/>
        </authorList>
    </citation>
    <scope>NUCLEOTIDE SEQUENCE [LARGE SCALE GENOMIC DNA]</scope>
    <source>
        <strain evidence="2 3">YSFL</strain>
    </source>
</reference>
<dbReference type="AlphaFoldDB" id="A0A423VG73"/>
<proteinExistence type="predicted"/>